<protein>
    <submittedName>
        <fullName evidence="1">Uncharacterized protein</fullName>
    </submittedName>
</protein>
<evidence type="ECO:0000313" key="1">
    <source>
        <dbReference type="EMBL" id="PEG31057.1"/>
    </source>
</evidence>
<comment type="caution">
    <text evidence="1">The sequence shown here is derived from an EMBL/GenBank/DDBJ whole genome shotgun (WGS) entry which is preliminary data.</text>
</comment>
<dbReference type="Proteomes" id="UP000220840">
    <property type="component" value="Unassembled WGS sequence"/>
</dbReference>
<reference evidence="1 2" key="1">
    <citation type="submission" date="2017-10" db="EMBL/GenBank/DDBJ databases">
        <title>Effective Description of Clostridium neonatale sp. nov. linked to necrotizing enterocolitis in neonates and a clarification of species assignable to the genus Clostridium (Prazmowski 1880) emend. Lawson and Rainey 2016.</title>
        <authorList>
            <person name="Bernard K."/>
            <person name="Burdz T."/>
            <person name="Wiebe D."/>
            <person name="Balcewich B."/>
            <person name="Alfa M."/>
            <person name="Bernier A.-M."/>
        </authorList>
    </citation>
    <scope>NUCLEOTIDE SEQUENCE [LARGE SCALE GENOMIC DNA]</scope>
    <source>
        <strain evidence="1 2">LCDC99A005</strain>
    </source>
</reference>
<proteinExistence type="predicted"/>
<organism evidence="1 2">
    <name type="scientific">Clostridium neonatale</name>
    <dbReference type="NCBI Taxonomy" id="137838"/>
    <lineage>
        <taxon>Bacteria</taxon>
        <taxon>Bacillati</taxon>
        <taxon>Bacillota</taxon>
        <taxon>Clostridia</taxon>
        <taxon>Eubacteriales</taxon>
        <taxon>Clostridiaceae</taxon>
        <taxon>Clostridium</taxon>
    </lineage>
</organism>
<gene>
    <name evidence="1" type="ORF">CQ394_04850</name>
</gene>
<sequence length="55" mass="6919">MVLYFYFNLYEFYNALLYSNRRKYIYWIEDAKKDDIKQKRISETIKKLQNKGKVK</sequence>
<evidence type="ECO:0000313" key="2">
    <source>
        <dbReference type="Proteomes" id="UP000220840"/>
    </source>
</evidence>
<accession>A0A2A7MHQ1</accession>
<dbReference type="EMBL" id="PDCJ01000001">
    <property type="protein sequence ID" value="PEG31057.1"/>
    <property type="molecule type" value="Genomic_DNA"/>
</dbReference>
<name>A0A2A7MHQ1_9CLOT</name>
<keyword evidence="2" id="KW-1185">Reference proteome</keyword>
<dbReference type="Pfam" id="PF13376">
    <property type="entry name" value="OmdA"/>
    <property type="match status" value="1"/>
</dbReference>
<dbReference type="AlphaFoldDB" id="A0A2A7MHQ1"/>